<name>A0A1D3L4U0_9EURY</name>
<evidence type="ECO:0000313" key="2">
    <source>
        <dbReference type="EMBL" id="SCG86651.1"/>
    </source>
</evidence>
<dbReference type="AlphaFoldDB" id="A0A1D3L4U0"/>
<keyword evidence="3" id="KW-1185">Reference proteome</keyword>
<feature type="transmembrane region" description="Helical" evidence="1">
    <location>
        <begin position="6"/>
        <end position="22"/>
    </location>
</feature>
<dbReference type="KEGG" id="mcub:MCBB_2108"/>
<gene>
    <name evidence="2" type="ORF">MCBB_2108</name>
</gene>
<evidence type="ECO:0000256" key="1">
    <source>
        <dbReference type="SAM" id="Phobius"/>
    </source>
</evidence>
<protein>
    <submittedName>
        <fullName evidence="2">Energy-converting hydrogenase B subunit J</fullName>
    </submittedName>
</protein>
<sequence length="90" mass="9831">MVVYAGPLILGFLLGFILGTRIKENPESKLKFDASVYIVTLIFAVAMAYFLGAFPYYTDAPLASGFVAAFIGIIVGKLLFGRERSTENED</sequence>
<keyword evidence="1" id="KW-0812">Transmembrane</keyword>
<organism evidence="2 3">
    <name type="scientific">Methanobacterium congolense</name>
    <dbReference type="NCBI Taxonomy" id="118062"/>
    <lineage>
        <taxon>Archaea</taxon>
        <taxon>Methanobacteriati</taxon>
        <taxon>Methanobacteriota</taxon>
        <taxon>Methanomada group</taxon>
        <taxon>Methanobacteria</taxon>
        <taxon>Methanobacteriales</taxon>
        <taxon>Methanobacteriaceae</taxon>
        <taxon>Methanobacterium</taxon>
    </lineage>
</organism>
<feature type="transmembrane region" description="Helical" evidence="1">
    <location>
        <begin position="62"/>
        <end position="80"/>
    </location>
</feature>
<keyword evidence="1" id="KW-0472">Membrane</keyword>
<dbReference type="STRING" id="118062.MCBB_2108"/>
<proteinExistence type="predicted"/>
<dbReference type="Proteomes" id="UP000094707">
    <property type="component" value="Chromosome I"/>
</dbReference>
<dbReference type="GeneID" id="30412943"/>
<feature type="transmembrane region" description="Helical" evidence="1">
    <location>
        <begin position="34"/>
        <end position="56"/>
    </location>
</feature>
<dbReference type="RefSeq" id="WP_071907695.1">
    <property type="nucleotide sequence ID" value="NZ_LT607756.1"/>
</dbReference>
<dbReference type="OrthoDB" id="82319at2157"/>
<evidence type="ECO:0000313" key="3">
    <source>
        <dbReference type="Proteomes" id="UP000094707"/>
    </source>
</evidence>
<keyword evidence="1" id="KW-1133">Transmembrane helix</keyword>
<dbReference type="EMBL" id="LT607756">
    <property type="protein sequence ID" value="SCG86651.1"/>
    <property type="molecule type" value="Genomic_DNA"/>
</dbReference>
<reference evidence="2 3" key="1">
    <citation type="submission" date="2016-08" db="EMBL/GenBank/DDBJ databases">
        <authorList>
            <person name="Seilhamer J.J."/>
        </authorList>
    </citation>
    <scope>NUCLEOTIDE SEQUENCE [LARGE SCALE GENOMIC DNA]</scope>
    <source>
        <strain evidence="2">Buetzberg</strain>
    </source>
</reference>
<accession>A0A1D3L4U0</accession>